<dbReference type="Gene3D" id="3.30.70.1050">
    <property type="entry name" value="Trigger factor ribosome-binding domain"/>
    <property type="match status" value="1"/>
</dbReference>
<evidence type="ECO:0000256" key="4">
    <source>
        <dbReference type="ARBA" id="ARBA00016902"/>
    </source>
</evidence>
<dbReference type="Gene3D" id="3.10.50.40">
    <property type="match status" value="1"/>
</dbReference>
<keyword evidence="6 12" id="KW-0697">Rotamase</keyword>
<evidence type="ECO:0000256" key="11">
    <source>
        <dbReference type="ARBA" id="ARBA00029986"/>
    </source>
</evidence>
<evidence type="ECO:0000256" key="14">
    <source>
        <dbReference type="RuleBase" id="RU003914"/>
    </source>
</evidence>
<dbReference type="EC" id="5.2.1.8" evidence="3 12"/>
<comment type="similarity">
    <text evidence="2 12 14">Belongs to the FKBP-type PPIase family. Tig subfamily.</text>
</comment>
<dbReference type="GO" id="GO:0043022">
    <property type="term" value="F:ribosome binding"/>
    <property type="evidence" value="ECO:0007669"/>
    <property type="project" value="TreeGrafter"/>
</dbReference>
<dbReference type="InterPro" id="IPR037041">
    <property type="entry name" value="Trigger_fac_C_sf"/>
</dbReference>
<dbReference type="InterPro" id="IPR027304">
    <property type="entry name" value="Trigger_fact/SurA_dom_sf"/>
</dbReference>
<dbReference type="GO" id="GO:0043335">
    <property type="term" value="P:protein unfolding"/>
    <property type="evidence" value="ECO:0007669"/>
    <property type="project" value="TreeGrafter"/>
</dbReference>
<comment type="domain">
    <text evidence="12">Consists of 3 domains; the N-terminus binds the ribosome, the middle domain has PPIase activity, while the C-terminus has intrinsic chaperone activity on its own.</text>
</comment>
<keyword evidence="8 12" id="KW-0413">Isomerase</keyword>
<dbReference type="Pfam" id="PF05698">
    <property type="entry name" value="Trigger_C"/>
    <property type="match status" value="1"/>
</dbReference>
<dbReference type="EMBL" id="MN990728">
    <property type="protein sequence ID" value="QIM10322.1"/>
    <property type="molecule type" value="Genomic_DNA"/>
</dbReference>
<dbReference type="Gene3D" id="1.10.3120.10">
    <property type="entry name" value="Trigger factor, C-terminal domain"/>
    <property type="match status" value="1"/>
</dbReference>
<dbReference type="NCBIfam" id="TIGR00115">
    <property type="entry name" value="tig"/>
    <property type="match status" value="1"/>
</dbReference>
<dbReference type="InterPro" id="IPR005215">
    <property type="entry name" value="Trig_fac"/>
</dbReference>
<dbReference type="GO" id="GO:0051301">
    <property type="term" value="P:cell division"/>
    <property type="evidence" value="ECO:0007669"/>
    <property type="project" value="UniProtKB-KW"/>
</dbReference>
<evidence type="ECO:0000256" key="9">
    <source>
        <dbReference type="ARBA" id="ARBA00023306"/>
    </source>
</evidence>
<dbReference type="HAMAP" id="MF_00303">
    <property type="entry name" value="Trigger_factor_Tig"/>
    <property type="match status" value="1"/>
</dbReference>
<evidence type="ECO:0000256" key="13">
    <source>
        <dbReference type="PROSITE-ProRule" id="PRU00277"/>
    </source>
</evidence>
<comment type="subcellular location">
    <subcellularLocation>
        <location evidence="12">Cytoplasm</location>
    </subcellularLocation>
    <text evidence="12">About half TF is bound to the ribosome near the polypeptide exit tunnel while the other half is free in the cytoplasm.</text>
</comment>
<comment type="function">
    <text evidence="10 12">Involved in protein export. Acts as a chaperone by maintaining the newly synthesized protein in an open conformation. Functions as a peptidyl-prolyl cis-trans isomerase.</text>
</comment>
<name>A0A6G8F2A1_9PROT</name>
<dbReference type="SUPFAM" id="SSF102735">
    <property type="entry name" value="Trigger factor ribosome-binding domain"/>
    <property type="match status" value="1"/>
</dbReference>
<dbReference type="InterPro" id="IPR008880">
    <property type="entry name" value="Trigger_fac_C"/>
</dbReference>
<dbReference type="PROSITE" id="PS50059">
    <property type="entry name" value="FKBP_PPIASE"/>
    <property type="match status" value="1"/>
</dbReference>
<dbReference type="FunFam" id="3.10.50.40:FF:000001">
    <property type="entry name" value="Trigger factor"/>
    <property type="match status" value="1"/>
</dbReference>
<evidence type="ECO:0000256" key="12">
    <source>
        <dbReference type="HAMAP-Rule" id="MF_00303"/>
    </source>
</evidence>
<dbReference type="SUPFAM" id="SSF54534">
    <property type="entry name" value="FKBP-like"/>
    <property type="match status" value="1"/>
</dbReference>
<evidence type="ECO:0000256" key="1">
    <source>
        <dbReference type="ARBA" id="ARBA00000971"/>
    </source>
</evidence>
<keyword evidence="5 12" id="KW-0132">Cell division</keyword>
<evidence type="ECO:0000256" key="6">
    <source>
        <dbReference type="ARBA" id="ARBA00023110"/>
    </source>
</evidence>
<organism evidence="16">
    <name type="scientific">uncultured Alphaproteobacteria bacterium</name>
    <dbReference type="NCBI Taxonomy" id="91750"/>
    <lineage>
        <taxon>Bacteria</taxon>
        <taxon>Pseudomonadati</taxon>
        <taxon>Pseudomonadota</taxon>
        <taxon>Alphaproteobacteria</taxon>
        <taxon>environmental samples</taxon>
    </lineage>
</organism>
<dbReference type="InterPro" id="IPR046357">
    <property type="entry name" value="PPIase_dom_sf"/>
</dbReference>
<reference evidence="16" key="1">
    <citation type="journal article" date="2020" name="J. ISSAAS">
        <title>Lactobacilli and other gastrointestinal microbiota of Peromyscus leucopus, reservoir host for agents of Lyme disease and other zoonoses in North America.</title>
        <authorList>
            <person name="Milovic A."/>
            <person name="Bassam K."/>
            <person name="Shao H."/>
            <person name="Chatzistamou I."/>
            <person name="Tufts D.M."/>
            <person name="Diuk-Wasser M."/>
            <person name="Barbour A.G."/>
        </authorList>
    </citation>
    <scope>NUCLEOTIDE SEQUENCE</scope>
    <source>
        <strain evidence="16">LL90</strain>
    </source>
</reference>
<dbReference type="Pfam" id="PF00254">
    <property type="entry name" value="FKBP_C"/>
    <property type="match status" value="1"/>
</dbReference>
<evidence type="ECO:0000256" key="5">
    <source>
        <dbReference type="ARBA" id="ARBA00022618"/>
    </source>
</evidence>
<keyword evidence="9 12" id="KW-0131">Cell cycle</keyword>
<dbReference type="PANTHER" id="PTHR30560">
    <property type="entry name" value="TRIGGER FACTOR CHAPERONE AND PEPTIDYL-PROLYL CIS/TRANS ISOMERASE"/>
    <property type="match status" value="1"/>
</dbReference>
<gene>
    <name evidence="12 16" type="primary">tig</name>
    <name evidence="16" type="ORF">PlAlph_0760</name>
</gene>
<evidence type="ECO:0000256" key="7">
    <source>
        <dbReference type="ARBA" id="ARBA00023186"/>
    </source>
</evidence>
<dbReference type="InterPro" id="IPR008881">
    <property type="entry name" value="Trigger_fac_ribosome-bd_bac"/>
</dbReference>
<evidence type="ECO:0000256" key="2">
    <source>
        <dbReference type="ARBA" id="ARBA00005464"/>
    </source>
</evidence>
<comment type="catalytic activity">
    <reaction evidence="1 12 13">
        <text>[protein]-peptidylproline (omega=180) = [protein]-peptidylproline (omega=0)</text>
        <dbReference type="Rhea" id="RHEA:16237"/>
        <dbReference type="Rhea" id="RHEA-COMP:10747"/>
        <dbReference type="Rhea" id="RHEA-COMP:10748"/>
        <dbReference type="ChEBI" id="CHEBI:83833"/>
        <dbReference type="ChEBI" id="CHEBI:83834"/>
        <dbReference type="EC" id="5.2.1.8"/>
    </reaction>
</comment>
<dbReference type="GO" id="GO:0015031">
    <property type="term" value="P:protein transport"/>
    <property type="evidence" value="ECO:0007669"/>
    <property type="project" value="UniProtKB-UniRule"/>
</dbReference>
<evidence type="ECO:0000259" key="15">
    <source>
        <dbReference type="PROSITE" id="PS50059"/>
    </source>
</evidence>
<dbReference type="GO" id="GO:0003755">
    <property type="term" value="F:peptidyl-prolyl cis-trans isomerase activity"/>
    <property type="evidence" value="ECO:0007669"/>
    <property type="project" value="UniProtKB-UniRule"/>
</dbReference>
<evidence type="ECO:0000313" key="16">
    <source>
        <dbReference type="EMBL" id="QIM10322.1"/>
    </source>
</evidence>
<dbReference type="Pfam" id="PF05697">
    <property type="entry name" value="Trigger_N"/>
    <property type="match status" value="1"/>
</dbReference>
<keyword evidence="12" id="KW-0963">Cytoplasm</keyword>
<evidence type="ECO:0000256" key="3">
    <source>
        <dbReference type="ARBA" id="ARBA00013194"/>
    </source>
</evidence>
<evidence type="ECO:0000256" key="8">
    <source>
        <dbReference type="ARBA" id="ARBA00023235"/>
    </source>
</evidence>
<sequence>MKVKELKSDGLQKKYAVTIENEEFESKVDAKLDHIAKTTKIPGFRPGKAPKEMLKQKYRSSVLGEALDEVINEATNNVIKDNGLRLAMQPNVKISKFEDGKDIEFEVTAELMPEIKLGDFSKITVEKLTADVPEEEVKKAMDYIVHSRRETVKVEDAAYAAQKGDSVVIDFVGSVDGEEFPGGKGNGYPLELGSNTFIPGFEDQLMGVKAGDKVDVKVKFPENYHAKNLAGKDAVFAVEVKAIRQPKEIEINDEFAKSVGEKDLESLKENIKKRIAGDYENAAKLKLKRQLLDKLDEAYSFDVPAGLVEAEFKTIEEQYQHAKKLNQLDEHEKNTPEADLMEEYKKIATRRVKLGLLLSEAGEEAKIKITPEDINAAIMNEAKKYPGQEKVVFDYYLKNAQAVEALKAPVMEEKLIEHVLGKVTVSEKKVSVEELYNFSEE</sequence>
<evidence type="ECO:0000256" key="10">
    <source>
        <dbReference type="ARBA" id="ARBA00024849"/>
    </source>
</evidence>
<protein>
    <recommendedName>
        <fullName evidence="4 12">Trigger factor</fullName>
        <shortName evidence="12">TF</shortName>
        <ecNumber evidence="3 12">5.2.1.8</ecNumber>
    </recommendedName>
    <alternativeName>
        <fullName evidence="11 12">PPIase</fullName>
    </alternativeName>
</protein>
<proteinExistence type="inferred from homology"/>
<feature type="domain" description="PPIase FKBP-type" evidence="15">
    <location>
        <begin position="164"/>
        <end position="246"/>
    </location>
</feature>
<dbReference type="SUPFAM" id="SSF109998">
    <property type="entry name" value="Triger factor/SurA peptide-binding domain-like"/>
    <property type="match status" value="1"/>
</dbReference>
<dbReference type="AlphaFoldDB" id="A0A6G8F2A1"/>
<dbReference type="GO" id="GO:0044183">
    <property type="term" value="F:protein folding chaperone"/>
    <property type="evidence" value="ECO:0007669"/>
    <property type="project" value="TreeGrafter"/>
</dbReference>
<dbReference type="InterPro" id="IPR036611">
    <property type="entry name" value="Trigger_fac_ribosome-bd_sf"/>
</dbReference>
<accession>A0A6G8F2A1</accession>
<keyword evidence="7 12" id="KW-0143">Chaperone</keyword>
<dbReference type="PIRSF" id="PIRSF003095">
    <property type="entry name" value="Trigger_factor"/>
    <property type="match status" value="1"/>
</dbReference>
<dbReference type="GO" id="GO:0051083">
    <property type="term" value="P:'de novo' cotranslational protein folding"/>
    <property type="evidence" value="ECO:0007669"/>
    <property type="project" value="TreeGrafter"/>
</dbReference>
<dbReference type="GO" id="GO:0005737">
    <property type="term" value="C:cytoplasm"/>
    <property type="evidence" value="ECO:0007669"/>
    <property type="project" value="UniProtKB-SubCell"/>
</dbReference>
<dbReference type="InterPro" id="IPR001179">
    <property type="entry name" value="PPIase_FKBP_dom"/>
</dbReference>
<dbReference type="PANTHER" id="PTHR30560:SF3">
    <property type="entry name" value="TRIGGER FACTOR-LIKE PROTEIN TIG, CHLOROPLASTIC"/>
    <property type="match status" value="1"/>
</dbReference>